<proteinExistence type="predicted"/>
<dbReference type="InterPro" id="IPR005630">
    <property type="entry name" value="Terpene_synthase_metal-bd"/>
</dbReference>
<keyword evidence="2" id="KW-0812">Transmembrane</keyword>
<dbReference type="Proteomes" id="UP000298416">
    <property type="component" value="Unassembled WGS sequence"/>
</dbReference>
<accession>A0A8X8WDQ9</accession>
<dbReference type="AlphaFoldDB" id="A0A8X8WDQ9"/>
<comment type="caution">
    <text evidence="4">The sequence shown here is derived from an EMBL/GenBank/DDBJ whole genome shotgun (WGS) entry which is preliminary data.</text>
</comment>
<sequence length="116" mass="13290">MAKTCVYWAELCKAYYLEARWFHSGYVPTAEEDLNTAWISIAGPLVIFYGYFTTNPINQMELKRLEQYPGIIRWPSTVLRLADELGTSSGEMKRGDVPKSIQCYMMLRGGCSQAYK</sequence>
<dbReference type="SUPFAM" id="SSF48576">
    <property type="entry name" value="Terpenoid synthases"/>
    <property type="match status" value="1"/>
</dbReference>
<keyword evidence="1" id="KW-0479">Metal-binding</keyword>
<dbReference type="Gene3D" id="1.10.600.10">
    <property type="entry name" value="Farnesyl Diphosphate Synthase"/>
    <property type="match status" value="1"/>
</dbReference>
<protein>
    <recommendedName>
        <fullName evidence="3">Terpene synthase metal-binding domain-containing protein</fullName>
    </recommendedName>
</protein>
<dbReference type="InterPro" id="IPR050148">
    <property type="entry name" value="Terpene_synthase-like"/>
</dbReference>
<reference evidence="4" key="2">
    <citation type="submission" date="2020-08" db="EMBL/GenBank/DDBJ databases">
        <title>Plant Genome Project.</title>
        <authorList>
            <person name="Zhang R.-G."/>
        </authorList>
    </citation>
    <scope>NUCLEOTIDE SEQUENCE</scope>
    <source>
        <strain evidence="4">Huo1</strain>
        <tissue evidence="4">Leaf</tissue>
    </source>
</reference>
<keyword evidence="2" id="KW-1133">Transmembrane helix</keyword>
<organism evidence="4">
    <name type="scientific">Salvia splendens</name>
    <name type="common">Scarlet sage</name>
    <dbReference type="NCBI Taxonomy" id="180675"/>
    <lineage>
        <taxon>Eukaryota</taxon>
        <taxon>Viridiplantae</taxon>
        <taxon>Streptophyta</taxon>
        <taxon>Embryophyta</taxon>
        <taxon>Tracheophyta</taxon>
        <taxon>Spermatophyta</taxon>
        <taxon>Magnoliopsida</taxon>
        <taxon>eudicotyledons</taxon>
        <taxon>Gunneridae</taxon>
        <taxon>Pentapetalae</taxon>
        <taxon>asterids</taxon>
        <taxon>lamiids</taxon>
        <taxon>Lamiales</taxon>
        <taxon>Lamiaceae</taxon>
        <taxon>Nepetoideae</taxon>
        <taxon>Mentheae</taxon>
        <taxon>Salviinae</taxon>
        <taxon>Salvia</taxon>
        <taxon>Salvia subgen. Calosphace</taxon>
        <taxon>core Calosphace</taxon>
    </lineage>
</organism>
<dbReference type="GO" id="GO:0000287">
    <property type="term" value="F:magnesium ion binding"/>
    <property type="evidence" value="ECO:0007669"/>
    <property type="project" value="InterPro"/>
</dbReference>
<dbReference type="GO" id="GO:0010333">
    <property type="term" value="F:terpene synthase activity"/>
    <property type="evidence" value="ECO:0007669"/>
    <property type="project" value="InterPro"/>
</dbReference>
<dbReference type="PANTHER" id="PTHR31225">
    <property type="entry name" value="OS04G0344100 PROTEIN-RELATED"/>
    <property type="match status" value="1"/>
</dbReference>
<dbReference type="EMBL" id="PNBA02000018">
    <property type="protein sequence ID" value="KAG6392289.1"/>
    <property type="molecule type" value="Genomic_DNA"/>
</dbReference>
<evidence type="ECO:0000256" key="1">
    <source>
        <dbReference type="ARBA" id="ARBA00022723"/>
    </source>
</evidence>
<dbReference type="PANTHER" id="PTHR31225:SF256">
    <property type="entry name" value="(-)-ALPHA-TERPINEOL SYNTHASE-LIKE"/>
    <property type="match status" value="1"/>
</dbReference>
<evidence type="ECO:0000313" key="4">
    <source>
        <dbReference type="EMBL" id="KAG6392289.1"/>
    </source>
</evidence>
<evidence type="ECO:0000259" key="3">
    <source>
        <dbReference type="Pfam" id="PF03936"/>
    </source>
</evidence>
<keyword evidence="2" id="KW-0472">Membrane</keyword>
<evidence type="ECO:0000313" key="5">
    <source>
        <dbReference type="Proteomes" id="UP000298416"/>
    </source>
</evidence>
<dbReference type="InterPro" id="IPR008949">
    <property type="entry name" value="Isoprenoid_synthase_dom_sf"/>
</dbReference>
<gene>
    <name evidence="4" type="ORF">SASPL_146503</name>
</gene>
<name>A0A8X8WDQ9_SALSN</name>
<reference evidence="4" key="1">
    <citation type="submission" date="2018-01" db="EMBL/GenBank/DDBJ databases">
        <authorList>
            <person name="Mao J.F."/>
        </authorList>
    </citation>
    <scope>NUCLEOTIDE SEQUENCE</scope>
    <source>
        <strain evidence="4">Huo1</strain>
        <tissue evidence="4">Leaf</tissue>
    </source>
</reference>
<feature type="domain" description="Terpene synthase metal-binding" evidence="3">
    <location>
        <begin position="8"/>
        <end position="108"/>
    </location>
</feature>
<feature type="transmembrane region" description="Helical" evidence="2">
    <location>
        <begin position="36"/>
        <end position="54"/>
    </location>
</feature>
<dbReference type="GO" id="GO:0016114">
    <property type="term" value="P:terpenoid biosynthetic process"/>
    <property type="evidence" value="ECO:0007669"/>
    <property type="project" value="InterPro"/>
</dbReference>
<keyword evidence="5" id="KW-1185">Reference proteome</keyword>
<dbReference type="Pfam" id="PF03936">
    <property type="entry name" value="Terpene_synth_C"/>
    <property type="match status" value="1"/>
</dbReference>
<evidence type="ECO:0000256" key="2">
    <source>
        <dbReference type="SAM" id="Phobius"/>
    </source>
</evidence>